<gene>
    <name evidence="1" type="ORF">H1P_3550006</name>
</gene>
<accession>A0A563VWL2</accession>
<name>A0A563VWL2_9CYAN</name>
<protein>
    <submittedName>
        <fullName evidence="1">Uncharacterized protein</fullName>
    </submittedName>
</protein>
<reference evidence="1 2" key="1">
    <citation type="submission" date="2019-01" db="EMBL/GenBank/DDBJ databases">
        <authorList>
            <person name="Brito A."/>
        </authorList>
    </citation>
    <scope>NUCLEOTIDE SEQUENCE [LARGE SCALE GENOMIC DNA]</scope>
    <source>
        <strain evidence="1">1</strain>
    </source>
</reference>
<dbReference type="AlphaFoldDB" id="A0A563VWL2"/>
<keyword evidence="2" id="KW-1185">Reference proteome</keyword>
<dbReference type="RefSeq" id="WP_144874430.1">
    <property type="nucleotide sequence ID" value="NZ_LR214091.1"/>
</dbReference>
<sequence length="79" mass="8916">MKTLSNSRAKISQSELASSEYLTKEIEKMNRAIKDCQAKDTSTYVTLDGKPYLVTPYGAMSYEGTTTVAYSQSKQYREE</sequence>
<dbReference type="EMBL" id="CAACVJ010000285">
    <property type="protein sequence ID" value="VEP15643.1"/>
    <property type="molecule type" value="Genomic_DNA"/>
</dbReference>
<dbReference type="Proteomes" id="UP000320055">
    <property type="component" value="Unassembled WGS sequence"/>
</dbReference>
<proteinExistence type="predicted"/>
<evidence type="ECO:0000313" key="2">
    <source>
        <dbReference type="Proteomes" id="UP000320055"/>
    </source>
</evidence>
<evidence type="ECO:0000313" key="1">
    <source>
        <dbReference type="EMBL" id="VEP15643.1"/>
    </source>
</evidence>
<organism evidence="1 2">
    <name type="scientific">Hyella patelloides LEGE 07179</name>
    <dbReference type="NCBI Taxonomy" id="945734"/>
    <lineage>
        <taxon>Bacteria</taxon>
        <taxon>Bacillati</taxon>
        <taxon>Cyanobacteriota</taxon>
        <taxon>Cyanophyceae</taxon>
        <taxon>Pleurocapsales</taxon>
        <taxon>Hyellaceae</taxon>
        <taxon>Hyella</taxon>
    </lineage>
</organism>